<reference evidence="2" key="1">
    <citation type="submission" date="2022-11" db="UniProtKB">
        <authorList>
            <consortium name="WormBaseParasite"/>
        </authorList>
    </citation>
    <scope>IDENTIFICATION</scope>
</reference>
<evidence type="ECO:0000313" key="1">
    <source>
        <dbReference type="Proteomes" id="UP000887576"/>
    </source>
</evidence>
<protein>
    <submittedName>
        <fullName evidence="2">Uncharacterized protein</fullName>
    </submittedName>
</protein>
<proteinExistence type="predicted"/>
<name>A0AC34QKQ1_9BILA</name>
<organism evidence="1 2">
    <name type="scientific">Panagrolaimus sp. JU765</name>
    <dbReference type="NCBI Taxonomy" id="591449"/>
    <lineage>
        <taxon>Eukaryota</taxon>
        <taxon>Metazoa</taxon>
        <taxon>Ecdysozoa</taxon>
        <taxon>Nematoda</taxon>
        <taxon>Chromadorea</taxon>
        <taxon>Rhabditida</taxon>
        <taxon>Tylenchina</taxon>
        <taxon>Panagrolaimomorpha</taxon>
        <taxon>Panagrolaimoidea</taxon>
        <taxon>Panagrolaimidae</taxon>
        <taxon>Panagrolaimus</taxon>
    </lineage>
</organism>
<dbReference type="Proteomes" id="UP000887576">
    <property type="component" value="Unplaced"/>
</dbReference>
<evidence type="ECO:0000313" key="2">
    <source>
        <dbReference type="WBParaSite" id="JU765_v2.g17188.t1"/>
    </source>
</evidence>
<accession>A0AC34QKQ1</accession>
<dbReference type="WBParaSite" id="JU765_v2.g17188.t1">
    <property type="protein sequence ID" value="JU765_v2.g17188.t1"/>
    <property type="gene ID" value="JU765_v2.g17188"/>
</dbReference>
<sequence>MDSTAILANDPVLCQLVKNWIEVSQHIRQTETVFNNVKNDIDQAFHLLSTLWNQIRWVSTTHVPFQHLPTANNGGTQTSIRHPPPVQFQPPFHHVHQVHHAHPFHQQPPVPLLMHPNAYMAVSNAVTPMVPKPKPAPTRKNRKRPAKTPLEPAVVKIERIELA</sequence>